<evidence type="ECO:0000256" key="1">
    <source>
        <dbReference type="SAM" id="Phobius"/>
    </source>
</evidence>
<feature type="transmembrane region" description="Helical" evidence="1">
    <location>
        <begin position="401"/>
        <end position="423"/>
    </location>
</feature>
<feature type="transmembrane region" description="Helical" evidence="1">
    <location>
        <begin position="25"/>
        <end position="48"/>
    </location>
</feature>
<dbReference type="RefSeq" id="WP_143562829.1">
    <property type="nucleotide sequence ID" value="NZ_BMPL01000001.1"/>
</dbReference>
<dbReference type="Pfam" id="PF03929">
    <property type="entry name" value="PepSY_TM"/>
    <property type="match status" value="1"/>
</dbReference>
<evidence type="ECO:0000313" key="2">
    <source>
        <dbReference type="EMBL" id="TRY16382.1"/>
    </source>
</evidence>
<keyword evidence="1" id="KW-0812">Transmembrane</keyword>
<accession>A0A553JVA6</accession>
<dbReference type="EMBL" id="VKGK01000001">
    <property type="protein sequence ID" value="TRY16382.1"/>
    <property type="molecule type" value="Genomic_DNA"/>
</dbReference>
<feature type="transmembrane region" description="Helical" evidence="1">
    <location>
        <begin position="435"/>
        <end position="452"/>
    </location>
</feature>
<feature type="transmembrane region" description="Helical" evidence="1">
    <location>
        <begin position="224"/>
        <end position="241"/>
    </location>
</feature>
<proteinExistence type="predicted"/>
<comment type="caution">
    <text evidence="2">The sequence shown here is derived from an EMBL/GenBank/DDBJ whole genome shotgun (WGS) entry which is preliminary data.</text>
</comment>
<feature type="transmembrane region" description="Helical" evidence="1">
    <location>
        <begin position="360"/>
        <end position="381"/>
    </location>
</feature>
<feature type="transmembrane region" description="Helical" evidence="1">
    <location>
        <begin position="493"/>
        <end position="514"/>
    </location>
</feature>
<keyword evidence="3" id="KW-1185">Reference proteome</keyword>
<protein>
    <submittedName>
        <fullName evidence="2">PepSY domain-containing protein</fullName>
    </submittedName>
</protein>
<dbReference type="Proteomes" id="UP000318126">
    <property type="component" value="Unassembled WGS sequence"/>
</dbReference>
<gene>
    <name evidence="2" type="ORF">FN961_01835</name>
</gene>
<dbReference type="PANTHER" id="PTHR34219:SF3">
    <property type="entry name" value="BLL7967 PROTEIN"/>
    <property type="match status" value="1"/>
</dbReference>
<dbReference type="PANTHER" id="PTHR34219">
    <property type="entry name" value="IRON-REGULATED INNER MEMBRANE PROTEIN-RELATED"/>
    <property type="match status" value="1"/>
</dbReference>
<organism evidence="2 3">
    <name type="scientific">Shewanella hanedai</name>
    <name type="common">Alteromonas hanedai</name>
    <dbReference type="NCBI Taxonomy" id="25"/>
    <lineage>
        <taxon>Bacteria</taxon>
        <taxon>Pseudomonadati</taxon>
        <taxon>Pseudomonadota</taxon>
        <taxon>Gammaproteobacteria</taxon>
        <taxon>Alteromonadales</taxon>
        <taxon>Shewanellaceae</taxon>
        <taxon>Shewanella</taxon>
    </lineage>
</organism>
<evidence type="ECO:0000313" key="3">
    <source>
        <dbReference type="Proteomes" id="UP000318126"/>
    </source>
</evidence>
<keyword evidence="1" id="KW-0472">Membrane</keyword>
<keyword evidence="1" id="KW-1133">Transmembrane helix</keyword>
<dbReference type="InterPro" id="IPR005625">
    <property type="entry name" value="PepSY-ass_TM"/>
</dbReference>
<reference evidence="3" key="1">
    <citation type="submission" date="2019-07" db="EMBL/GenBank/DDBJ databases">
        <title>Shewanella sp. YLB-08 draft genomic sequence.</title>
        <authorList>
            <person name="Yu L."/>
        </authorList>
    </citation>
    <scope>NUCLEOTIDE SEQUENCE [LARGE SCALE GENOMIC DNA]</scope>
    <source>
        <strain evidence="3">JCM 20706</strain>
    </source>
</reference>
<sequence length="539" mass="61320">MNTQIANSQTTKSNKIIKNLTESHSWIGVIISPLLFLIFWAGAVTLFYEEVKQWAVAPQFPVAIQQQEMPLQQIVEAKLAQHPFDYQEHLMVQMPSLHDPYYKVYLDLIREEGMEDEHGEVASLLVDSQSGKTVANKEDFFLADFLYQLHYNLNLPAGTYIVGIISLFFFFALVSGVFIHAKKLFRQFFQYRTDKKRRDKLLDLHNVVGVMTLPFTLMYALSGLVFNLAIVYQIAFVVFIYQGDQDALFKDAGFTLFDEARIEHPLDMTPAYHIIEEARENPDFNVSNVVFYHYGDEAAIIQIRGDNLSYFSQHDEFFYRVKTGELLSKTDINNYNVFRKGREVIATLHFGNFAGVDVRILYFILSISICVMILVGNMLWLDKRSLQQNVSARSIRFVRGLSVGSCGGLVLATAVAFLCERIIPASISARSDMMVYAFVISLVATMFLAYRVENKKRYIAQVLFATVVVLILTLLADWLMFSSQIIQLWQNGFRAVVGVEVGMSLFITVGIFVIKKLDVLKQTETRSDTAGVLVDGESL</sequence>
<feature type="transmembrane region" description="Helical" evidence="1">
    <location>
        <begin position="157"/>
        <end position="180"/>
    </location>
</feature>
<dbReference type="AlphaFoldDB" id="A0A553JVA6"/>
<feature type="transmembrane region" description="Helical" evidence="1">
    <location>
        <begin position="458"/>
        <end position="481"/>
    </location>
</feature>
<dbReference type="OrthoDB" id="9776609at2"/>
<name>A0A553JVA6_SHEHA</name>